<dbReference type="InterPro" id="IPR008441">
    <property type="entry name" value="AfumC-like_glycosyl_Trfase"/>
</dbReference>
<dbReference type="Pfam" id="PF05704">
    <property type="entry name" value="Caps_synth"/>
    <property type="match status" value="1"/>
</dbReference>
<sequence>MLGFRELGKKLVRKKDKQIIAKLFSKFNLTISRYNEDFEKEESQGNQIIWFFWWQGIDSAPPIVKKCLESIKHNSNGRTVVIVSKDNLDEYIIKSVREELDRLPVNNENVFSVMEMLEKPYDRSKLDEIINGNSLFFKLTYKLKLDKELDGVETTYSALLDWKF</sequence>
<dbReference type="GO" id="GO:0016757">
    <property type="term" value="F:glycosyltransferase activity"/>
    <property type="evidence" value="ECO:0007669"/>
    <property type="project" value="InterPro"/>
</dbReference>
<name>A0A2R5HGR7_9LACT</name>
<dbReference type="Proteomes" id="UP000245021">
    <property type="component" value="Unassembled WGS sequence"/>
</dbReference>
<dbReference type="EMBL" id="BFFO01000003">
    <property type="protein sequence ID" value="GBG96545.1"/>
    <property type="molecule type" value="Genomic_DNA"/>
</dbReference>
<reference evidence="1 2" key="1">
    <citation type="journal article" date="2018" name="Genome Announc.">
        <title>Draft Genome Sequence of Lactococcus sp. Strain NtB2 (JCM 32569), Isolated from the Gut of the Higher Termite Nasutitermes takasagoensis.</title>
        <authorList>
            <person name="Noda S."/>
            <person name="Aihara C."/>
            <person name="Yuki M."/>
            <person name="Ohkuma M."/>
        </authorList>
    </citation>
    <scope>NUCLEOTIDE SEQUENCE [LARGE SCALE GENOMIC DNA]</scope>
    <source>
        <strain evidence="1 2">NtB2</strain>
    </source>
</reference>
<dbReference type="InterPro" id="IPR029044">
    <property type="entry name" value="Nucleotide-diphossugar_trans"/>
</dbReference>
<protein>
    <submittedName>
        <fullName evidence="1">Capsular polysaccharide synthesis protein</fullName>
    </submittedName>
</protein>
<accession>A0A2R5HGR7</accession>
<dbReference type="SUPFAM" id="SSF53448">
    <property type="entry name" value="Nucleotide-diphospho-sugar transferases"/>
    <property type="match status" value="1"/>
</dbReference>
<dbReference type="AlphaFoldDB" id="A0A2R5HGR7"/>
<evidence type="ECO:0000313" key="1">
    <source>
        <dbReference type="EMBL" id="GBG96545.1"/>
    </source>
</evidence>
<organism evidence="1 2">
    <name type="scientific">Lactococcus termiticola</name>
    <dbReference type="NCBI Taxonomy" id="2169526"/>
    <lineage>
        <taxon>Bacteria</taxon>
        <taxon>Bacillati</taxon>
        <taxon>Bacillota</taxon>
        <taxon>Bacilli</taxon>
        <taxon>Lactobacillales</taxon>
        <taxon>Streptococcaceae</taxon>
        <taxon>Lactococcus</taxon>
    </lineage>
</organism>
<evidence type="ECO:0000313" key="2">
    <source>
        <dbReference type="Proteomes" id="UP000245021"/>
    </source>
</evidence>
<gene>
    <name evidence="1" type="ORF">NtB2_00658</name>
</gene>
<keyword evidence="2" id="KW-1185">Reference proteome</keyword>
<proteinExistence type="predicted"/>
<comment type="caution">
    <text evidence="1">The sequence shown here is derived from an EMBL/GenBank/DDBJ whole genome shotgun (WGS) entry which is preliminary data.</text>
</comment>